<dbReference type="InterPro" id="IPR050708">
    <property type="entry name" value="T6SS_VgrG/RHS"/>
</dbReference>
<dbReference type="KEGG" id="mgot:MgSA37_01294"/>
<dbReference type="Pfam" id="PF20041">
    <property type="entry name" value="DUF6443"/>
    <property type="match status" value="1"/>
</dbReference>
<organism evidence="1 2">
    <name type="scientific">Mucilaginibacter gotjawali</name>
    <dbReference type="NCBI Taxonomy" id="1550579"/>
    <lineage>
        <taxon>Bacteria</taxon>
        <taxon>Pseudomonadati</taxon>
        <taxon>Bacteroidota</taxon>
        <taxon>Sphingobacteriia</taxon>
        <taxon>Sphingobacteriales</taxon>
        <taxon>Sphingobacteriaceae</taxon>
        <taxon>Mucilaginibacter</taxon>
    </lineage>
</organism>
<dbReference type="EC" id="3.1.-.-" evidence="1"/>
<keyword evidence="1" id="KW-0378">Hydrolase</keyword>
<proteinExistence type="predicted"/>
<dbReference type="AlphaFoldDB" id="A0A120MYJ7"/>
<dbReference type="InterPro" id="IPR022385">
    <property type="entry name" value="Rhs_assc_core"/>
</dbReference>
<gene>
    <name evidence="1" type="primary">wapA_1</name>
    <name evidence="1" type="ORF">MgSA37_01294</name>
</gene>
<accession>A0A120MYJ7</accession>
<dbReference type="RefSeq" id="WP_096350476.1">
    <property type="nucleotide sequence ID" value="NZ_AP017313.1"/>
</dbReference>
<keyword evidence="2" id="KW-1185">Reference proteome</keyword>
<protein>
    <submittedName>
        <fullName evidence="1">tRNA(Glu)-specific nuclease WapA</fullName>
        <ecNumber evidence="1">3.1.-.-</ecNumber>
    </submittedName>
</protein>
<sequence>MYRNKIVYITTLLLTGALLQSLGAFAQTTTQNYVQTRSPRTKISSNTVLDSYTSNKDSVSVTIQYMDGLGRPLQTIQQQGSQSGKDIVQPFAIDQLGRDSISFLPYTISSATPGAYQPTALDGGTGYASSAQYQFYQVAGQGYKTTPYPYSVTGFEPSPLNRAVEQGAPGAAWQLSTSGVAGSGHTVKMAYTTNNQTVFNPATLTKNPGSQRVALYTASVNANQTRVLTRTGNTAVYATDQLDVTVSKDENWLSTTDGCLGTVETYKDKEGHVVLKRTYNKKTSTLEMLSTYYVYDDQNELAFVLPPAAKPDSAWAISQVTLDNLCYQYRYDERGRLSQKKLPGRAWEYMVYNTLDQPVATQDSLQRAAKQWIITKYDGAGRPALSGIWTNGNTAITRDSLQNILSTIKTNLWESPITTGTGYSNVAWPTTAFTPLTINYYDGYTGIPGLPAGYSAPAGATTQTLGLLTATKTAVLNNPADMLWTVNYYDDLGRSIKTYKQHYLGGTVNAGNYDAVTTTYNFTNVPTTVTRQHWNTTNASYPVVTIANTYLYDHAGRKLKTWEQITKGNSTPTTKTLLSKIIYNEMGQVMNKYLHSTDSVHFYQGVAYTYNERSWLLTSTAALFAMQLKYNTGTYKQYNGNIAYQYYGTPGALNTSFAYTYDRLNRLTSGISSDNNAERNIGYDMMGNITTLSRLYNNVLIDSLNYNYLAGANATNQLKSVTDLSADASGTGYNPGTGTYVYDANGNLKTDNSKGLNITYNLLNLPNTITGNKTITYTYNAAGEKLRRVSPGTGITDYIEGIQYEDNNSGTSAIAFIQTEEGKAVPLTTGGYDYQYYLGDNLGNTRVTFSTKTSPATAVQTDDYLPFGMEIARNATNPKNEYLYNKKELQEELGEYDYGARFYDPVIGRWTAVDPLAEKSRRFSPYNYVLDNPIRFIDPDGMAADSANKNKPNVAPKKASAATGSYTVTYENGMKYHGKGSYKRAQQSAKEHATEDNPVAKDGIDHTPADNDRQAFKDEDDRINTDEGGHKSSDNYNKRRSPGARYKEEDKRKEADPNKEPDQSPTQSLKPMGGLSPQAKATGTGVAILIGGYEVIKWGAAIFFAPETLGGSIGAASMTP</sequence>
<name>A0A120MYJ7_9SPHI</name>
<evidence type="ECO:0000313" key="2">
    <source>
        <dbReference type="Proteomes" id="UP000218263"/>
    </source>
</evidence>
<dbReference type="OrthoDB" id="1191296at2"/>
<dbReference type="GO" id="GO:0016787">
    <property type="term" value="F:hydrolase activity"/>
    <property type="evidence" value="ECO:0007669"/>
    <property type="project" value="UniProtKB-KW"/>
</dbReference>
<dbReference type="PANTHER" id="PTHR32305:SF15">
    <property type="entry name" value="PROTEIN RHSA-RELATED"/>
    <property type="match status" value="1"/>
</dbReference>
<dbReference type="InterPro" id="IPR045619">
    <property type="entry name" value="DUF6443"/>
</dbReference>
<dbReference type="Proteomes" id="UP000218263">
    <property type="component" value="Chromosome"/>
</dbReference>
<dbReference type="NCBIfam" id="TIGR03696">
    <property type="entry name" value="Rhs_assc_core"/>
    <property type="match status" value="1"/>
</dbReference>
<reference evidence="1 2" key="1">
    <citation type="submission" date="2015-12" db="EMBL/GenBank/DDBJ databases">
        <title>Genome sequence of Mucilaginibacter gotjawali.</title>
        <authorList>
            <person name="Lee J.S."/>
            <person name="Lee K.C."/>
            <person name="Kim K.K."/>
            <person name="Lee B.W."/>
        </authorList>
    </citation>
    <scope>NUCLEOTIDE SEQUENCE [LARGE SCALE GENOMIC DNA]</scope>
    <source>
        <strain evidence="1 2">SA3-7</strain>
    </source>
</reference>
<dbReference type="EMBL" id="AP017313">
    <property type="protein sequence ID" value="BAU53127.1"/>
    <property type="molecule type" value="Genomic_DNA"/>
</dbReference>
<evidence type="ECO:0000313" key="1">
    <source>
        <dbReference type="EMBL" id="BAU53127.1"/>
    </source>
</evidence>
<dbReference type="Gene3D" id="2.180.10.10">
    <property type="entry name" value="RHS repeat-associated core"/>
    <property type="match status" value="1"/>
</dbReference>
<dbReference type="PANTHER" id="PTHR32305">
    <property type="match status" value="1"/>
</dbReference>